<feature type="domain" description="RRM" evidence="4">
    <location>
        <begin position="42"/>
        <end position="120"/>
    </location>
</feature>
<keyword evidence="6" id="KW-1185">Reference proteome</keyword>
<evidence type="ECO:0000256" key="2">
    <source>
        <dbReference type="PROSITE-ProRule" id="PRU00176"/>
    </source>
</evidence>
<keyword evidence="1 2" id="KW-0694">RNA-binding</keyword>
<comment type="caution">
    <text evidence="5">The sequence shown here is derived from an EMBL/GenBank/DDBJ whole genome shotgun (WGS) entry which is preliminary data.</text>
</comment>
<protein>
    <recommendedName>
        <fullName evidence="4">RRM domain-containing protein</fullName>
    </recommendedName>
</protein>
<dbReference type="CDD" id="cd21608">
    <property type="entry name" value="RRM2_NsCP33_like"/>
    <property type="match status" value="1"/>
</dbReference>
<name>A0ABU6S3I0_9FABA</name>
<dbReference type="SUPFAM" id="SSF54928">
    <property type="entry name" value="RNA-binding domain, RBD"/>
    <property type="match status" value="1"/>
</dbReference>
<evidence type="ECO:0000313" key="5">
    <source>
        <dbReference type="EMBL" id="MED6130603.1"/>
    </source>
</evidence>
<evidence type="ECO:0000256" key="1">
    <source>
        <dbReference type="ARBA" id="ARBA00022884"/>
    </source>
</evidence>
<proteinExistence type="predicted"/>
<gene>
    <name evidence="5" type="ORF">PIB30_002195</name>
</gene>
<evidence type="ECO:0000259" key="4">
    <source>
        <dbReference type="PROSITE" id="PS50102"/>
    </source>
</evidence>
<dbReference type="Pfam" id="PF00076">
    <property type="entry name" value="RRM_1"/>
    <property type="match status" value="1"/>
</dbReference>
<dbReference type="Proteomes" id="UP001341840">
    <property type="component" value="Unassembled WGS sequence"/>
</dbReference>
<dbReference type="InterPro" id="IPR048289">
    <property type="entry name" value="RRM2_NsCP33-like"/>
</dbReference>
<sequence>MAFLRRAGNILSQATTRKIASDFCSINSVFRSVRRMSNAPSSKLFIGGVSYSTDEQSLREVFGKYGDVVDARIIVDRDSGRSRGFGFITYSSVEEASSAIQALDGQDLHGRRVKVNFASERPRGFQGGGFGGSFNNAPYGAGAGSGYQGGYGNSPYGASSGGGGGYGGAYGGNVAGGYGNGSSGYGGDGYGSGGNFAGSASGENYAADNSFGTGTAGGNYSGSGMNNANDNSFASGGYGGNSGNGGRNDIGTYGNAAASGGGYGGYAPASGFDKNTSGGFANSDNYASAAGGGSNSFPGSQYNGSAMAGYGSGGVGSGSNFAGGYDGNGATGYGSNSTNEFNNNQGTNVDGFGGSMEQNFRGDYEESAAYAKRA</sequence>
<feature type="compositionally biased region" description="Polar residues" evidence="3">
    <location>
        <begin position="336"/>
        <end position="348"/>
    </location>
</feature>
<dbReference type="EMBL" id="JASCZI010060419">
    <property type="protein sequence ID" value="MED6130603.1"/>
    <property type="molecule type" value="Genomic_DNA"/>
</dbReference>
<dbReference type="PROSITE" id="PS50102">
    <property type="entry name" value="RRM"/>
    <property type="match status" value="1"/>
</dbReference>
<dbReference type="PANTHER" id="PTHR48027">
    <property type="entry name" value="HETEROGENEOUS NUCLEAR RIBONUCLEOPROTEIN 87F-RELATED"/>
    <property type="match status" value="1"/>
</dbReference>
<dbReference type="Gene3D" id="3.30.70.330">
    <property type="match status" value="1"/>
</dbReference>
<dbReference type="PRINTS" id="PR01228">
    <property type="entry name" value="EGGSHELL"/>
</dbReference>
<reference evidence="5 6" key="1">
    <citation type="journal article" date="2023" name="Plants (Basel)">
        <title>Bridging the Gap: Combining Genomics and Transcriptomics Approaches to Understand Stylosanthes scabra, an Orphan Legume from the Brazilian Caatinga.</title>
        <authorList>
            <person name="Ferreira-Neto J.R.C."/>
            <person name="da Silva M.D."/>
            <person name="Binneck E."/>
            <person name="de Melo N.F."/>
            <person name="da Silva R.H."/>
            <person name="de Melo A.L.T.M."/>
            <person name="Pandolfi V."/>
            <person name="Bustamante F.O."/>
            <person name="Brasileiro-Vidal A.C."/>
            <person name="Benko-Iseppon A.M."/>
        </authorList>
    </citation>
    <scope>NUCLEOTIDE SEQUENCE [LARGE SCALE GENOMIC DNA]</scope>
    <source>
        <tissue evidence="5">Leaves</tissue>
    </source>
</reference>
<evidence type="ECO:0000313" key="6">
    <source>
        <dbReference type="Proteomes" id="UP001341840"/>
    </source>
</evidence>
<dbReference type="SMART" id="SM00360">
    <property type="entry name" value="RRM"/>
    <property type="match status" value="1"/>
</dbReference>
<dbReference type="InterPro" id="IPR052462">
    <property type="entry name" value="SLIRP/GR-RBP-like"/>
</dbReference>
<dbReference type="InterPro" id="IPR012677">
    <property type="entry name" value="Nucleotide-bd_a/b_plait_sf"/>
</dbReference>
<dbReference type="InterPro" id="IPR000504">
    <property type="entry name" value="RRM_dom"/>
</dbReference>
<feature type="region of interest" description="Disordered" evidence="3">
    <location>
        <begin position="336"/>
        <end position="374"/>
    </location>
</feature>
<accession>A0ABU6S3I0</accession>
<organism evidence="5 6">
    <name type="scientific">Stylosanthes scabra</name>
    <dbReference type="NCBI Taxonomy" id="79078"/>
    <lineage>
        <taxon>Eukaryota</taxon>
        <taxon>Viridiplantae</taxon>
        <taxon>Streptophyta</taxon>
        <taxon>Embryophyta</taxon>
        <taxon>Tracheophyta</taxon>
        <taxon>Spermatophyta</taxon>
        <taxon>Magnoliopsida</taxon>
        <taxon>eudicotyledons</taxon>
        <taxon>Gunneridae</taxon>
        <taxon>Pentapetalae</taxon>
        <taxon>rosids</taxon>
        <taxon>fabids</taxon>
        <taxon>Fabales</taxon>
        <taxon>Fabaceae</taxon>
        <taxon>Papilionoideae</taxon>
        <taxon>50 kb inversion clade</taxon>
        <taxon>dalbergioids sensu lato</taxon>
        <taxon>Dalbergieae</taxon>
        <taxon>Pterocarpus clade</taxon>
        <taxon>Stylosanthes</taxon>
    </lineage>
</organism>
<dbReference type="InterPro" id="IPR035979">
    <property type="entry name" value="RBD_domain_sf"/>
</dbReference>
<evidence type="ECO:0000256" key="3">
    <source>
        <dbReference type="SAM" id="MobiDB-lite"/>
    </source>
</evidence>